<sequence>MLRSIGEIETWTVIGIATVEPFVFVNSTNNSCMYINMLLLHLKIV</sequence>
<accession>A0A0A9AY40</accession>
<reference evidence="1" key="2">
    <citation type="journal article" date="2015" name="Data Brief">
        <title>Shoot transcriptome of the giant reed, Arundo donax.</title>
        <authorList>
            <person name="Barrero R.A."/>
            <person name="Guerrero F.D."/>
            <person name="Moolhuijzen P."/>
            <person name="Goolsby J.A."/>
            <person name="Tidwell J."/>
            <person name="Bellgard S.E."/>
            <person name="Bellgard M.I."/>
        </authorList>
    </citation>
    <scope>NUCLEOTIDE SEQUENCE</scope>
    <source>
        <tissue evidence="1">Shoot tissue taken approximately 20 cm above the soil surface</tissue>
    </source>
</reference>
<evidence type="ECO:0000313" key="1">
    <source>
        <dbReference type="EMBL" id="JAD51997.1"/>
    </source>
</evidence>
<proteinExistence type="predicted"/>
<dbReference type="EMBL" id="GBRH01245898">
    <property type="protein sequence ID" value="JAD51997.1"/>
    <property type="molecule type" value="Transcribed_RNA"/>
</dbReference>
<name>A0A0A9AY40_ARUDO</name>
<organism evidence="1">
    <name type="scientific">Arundo donax</name>
    <name type="common">Giant reed</name>
    <name type="synonym">Donax arundinaceus</name>
    <dbReference type="NCBI Taxonomy" id="35708"/>
    <lineage>
        <taxon>Eukaryota</taxon>
        <taxon>Viridiplantae</taxon>
        <taxon>Streptophyta</taxon>
        <taxon>Embryophyta</taxon>
        <taxon>Tracheophyta</taxon>
        <taxon>Spermatophyta</taxon>
        <taxon>Magnoliopsida</taxon>
        <taxon>Liliopsida</taxon>
        <taxon>Poales</taxon>
        <taxon>Poaceae</taxon>
        <taxon>PACMAD clade</taxon>
        <taxon>Arundinoideae</taxon>
        <taxon>Arundineae</taxon>
        <taxon>Arundo</taxon>
    </lineage>
</organism>
<protein>
    <submittedName>
        <fullName evidence="1">Uncharacterized protein</fullName>
    </submittedName>
</protein>
<reference evidence="1" key="1">
    <citation type="submission" date="2014-09" db="EMBL/GenBank/DDBJ databases">
        <authorList>
            <person name="Magalhaes I.L.F."/>
            <person name="Oliveira U."/>
            <person name="Santos F.R."/>
            <person name="Vidigal T.H.D.A."/>
            <person name="Brescovit A.D."/>
            <person name="Santos A.J."/>
        </authorList>
    </citation>
    <scope>NUCLEOTIDE SEQUENCE</scope>
    <source>
        <tissue evidence="1">Shoot tissue taken approximately 20 cm above the soil surface</tissue>
    </source>
</reference>
<dbReference type="AlphaFoldDB" id="A0A0A9AY40"/>